<evidence type="ECO:0000313" key="2">
    <source>
        <dbReference type="EMBL" id="CAG8777569.1"/>
    </source>
</evidence>
<dbReference type="Proteomes" id="UP000789901">
    <property type="component" value="Unassembled WGS sequence"/>
</dbReference>
<evidence type="ECO:0000256" key="1">
    <source>
        <dbReference type="SAM" id="MobiDB-lite"/>
    </source>
</evidence>
<keyword evidence="3" id="KW-1185">Reference proteome</keyword>
<name>A0ABN7VIS9_GIGMA</name>
<sequence>MQSIREKEPKWYKVMRKEIETKYIGEQRKRNPWTSKEMPTKGSWVVEKEQTGNFIGKILSLKDNEAVINHWIADRTKRTVTPNKYIMSDGARQSNMASRSKRIAGHRKKLHNSTYANSSNCKEKNKDRSNHPKESKLGRKAEKVQKKESYKIREILEMTNWASWLSWKTFCIRKQLKFKFKIQEKVICKRNTFQTKGRDPTYKY</sequence>
<protein>
    <submittedName>
        <fullName evidence="2">11069_t:CDS:1</fullName>
    </submittedName>
</protein>
<gene>
    <name evidence="2" type="ORF">GMARGA_LOCUS19267</name>
</gene>
<feature type="region of interest" description="Disordered" evidence="1">
    <location>
        <begin position="89"/>
        <end position="143"/>
    </location>
</feature>
<organism evidence="2 3">
    <name type="scientific">Gigaspora margarita</name>
    <dbReference type="NCBI Taxonomy" id="4874"/>
    <lineage>
        <taxon>Eukaryota</taxon>
        <taxon>Fungi</taxon>
        <taxon>Fungi incertae sedis</taxon>
        <taxon>Mucoromycota</taxon>
        <taxon>Glomeromycotina</taxon>
        <taxon>Glomeromycetes</taxon>
        <taxon>Diversisporales</taxon>
        <taxon>Gigasporaceae</taxon>
        <taxon>Gigaspora</taxon>
    </lineage>
</organism>
<feature type="compositionally biased region" description="Basic and acidic residues" evidence="1">
    <location>
        <begin position="121"/>
        <end position="143"/>
    </location>
</feature>
<evidence type="ECO:0000313" key="3">
    <source>
        <dbReference type="Proteomes" id="UP000789901"/>
    </source>
</evidence>
<reference evidence="2 3" key="1">
    <citation type="submission" date="2021-06" db="EMBL/GenBank/DDBJ databases">
        <authorList>
            <person name="Kallberg Y."/>
            <person name="Tangrot J."/>
            <person name="Rosling A."/>
        </authorList>
    </citation>
    <scope>NUCLEOTIDE SEQUENCE [LARGE SCALE GENOMIC DNA]</scope>
    <source>
        <strain evidence="2 3">120-4 pot B 10/14</strain>
    </source>
</reference>
<comment type="caution">
    <text evidence="2">The sequence shown here is derived from an EMBL/GenBank/DDBJ whole genome shotgun (WGS) entry which is preliminary data.</text>
</comment>
<feature type="compositionally biased region" description="Basic residues" evidence="1">
    <location>
        <begin position="99"/>
        <end position="111"/>
    </location>
</feature>
<accession>A0ABN7VIS9</accession>
<proteinExistence type="predicted"/>
<dbReference type="EMBL" id="CAJVQB010015950">
    <property type="protein sequence ID" value="CAG8777569.1"/>
    <property type="molecule type" value="Genomic_DNA"/>
</dbReference>